<keyword evidence="1" id="KW-0812">Transmembrane</keyword>
<dbReference type="Proteomes" id="UP001058271">
    <property type="component" value="Chromosome"/>
</dbReference>
<organism evidence="2 3">
    <name type="scientific">Dactylosporangium roseum</name>
    <dbReference type="NCBI Taxonomy" id="47989"/>
    <lineage>
        <taxon>Bacteria</taxon>
        <taxon>Bacillati</taxon>
        <taxon>Actinomycetota</taxon>
        <taxon>Actinomycetes</taxon>
        <taxon>Micromonosporales</taxon>
        <taxon>Micromonosporaceae</taxon>
        <taxon>Dactylosporangium</taxon>
    </lineage>
</organism>
<keyword evidence="1" id="KW-0472">Membrane</keyword>
<reference evidence="2" key="1">
    <citation type="submission" date="2021-04" db="EMBL/GenBank/DDBJ databases">
        <title>Biosynthetic gene clusters of Dactylosporangioum roseum.</title>
        <authorList>
            <person name="Hartkoorn R.C."/>
            <person name="Beaudoing E."/>
            <person name="Hot D."/>
            <person name="Moureu S."/>
        </authorList>
    </citation>
    <scope>NUCLEOTIDE SEQUENCE</scope>
    <source>
        <strain evidence="2">NRRL B-16295</strain>
    </source>
</reference>
<keyword evidence="1" id="KW-1133">Transmembrane helix</keyword>
<evidence type="ECO:0000256" key="1">
    <source>
        <dbReference type="SAM" id="Phobius"/>
    </source>
</evidence>
<gene>
    <name evidence="2" type="ORF">Drose_36945</name>
</gene>
<accession>A0ABY5Z6A0</accession>
<dbReference type="EMBL" id="CP073721">
    <property type="protein sequence ID" value="UWZ36540.1"/>
    <property type="molecule type" value="Genomic_DNA"/>
</dbReference>
<feature type="transmembrane region" description="Helical" evidence="1">
    <location>
        <begin position="21"/>
        <end position="42"/>
    </location>
</feature>
<dbReference type="RefSeq" id="WP_260725879.1">
    <property type="nucleotide sequence ID" value="NZ_BAAABS010000087.1"/>
</dbReference>
<proteinExistence type="predicted"/>
<sequence length="89" mass="9613">MTRYRNRAPRPRVAGVGRPRADLKATAALWLLVLLADAAWLATSGAAAVAATVLALCVVVSAVLLGRFVLNLREQEPAPVRVRTGQRRR</sequence>
<feature type="transmembrane region" description="Helical" evidence="1">
    <location>
        <begin position="48"/>
        <end position="70"/>
    </location>
</feature>
<evidence type="ECO:0000313" key="2">
    <source>
        <dbReference type="EMBL" id="UWZ36540.1"/>
    </source>
</evidence>
<evidence type="ECO:0000313" key="3">
    <source>
        <dbReference type="Proteomes" id="UP001058271"/>
    </source>
</evidence>
<keyword evidence="3" id="KW-1185">Reference proteome</keyword>
<name>A0ABY5Z6A0_9ACTN</name>
<protein>
    <submittedName>
        <fullName evidence="2">Uncharacterized protein</fullName>
    </submittedName>
</protein>